<dbReference type="AlphaFoldDB" id="T1JLS6"/>
<dbReference type="HOGENOM" id="CLU_804924_0_0_1"/>
<evidence type="ECO:0000256" key="1">
    <source>
        <dbReference type="ARBA" id="ARBA00004123"/>
    </source>
</evidence>
<feature type="compositionally biased region" description="Basic and acidic residues" evidence="7">
    <location>
        <begin position="275"/>
        <end position="308"/>
    </location>
</feature>
<dbReference type="SUPFAM" id="SSF57959">
    <property type="entry name" value="Leucine zipper domain"/>
    <property type="match status" value="1"/>
</dbReference>
<comment type="similarity">
    <text evidence="2">Belongs to the bZIP family. PAR subfamily.</text>
</comment>
<dbReference type="PANTHER" id="PTHR11988">
    <property type="entry name" value="THYROTROPH EMBRYONIC FACTOR RELATED"/>
    <property type="match status" value="1"/>
</dbReference>
<evidence type="ECO:0000259" key="8">
    <source>
        <dbReference type="PROSITE" id="PS50217"/>
    </source>
</evidence>
<dbReference type="PANTHER" id="PTHR11988:SF56">
    <property type="entry name" value="TRANSCRIPTION FACTOR CES-2"/>
    <property type="match status" value="1"/>
</dbReference>
<dbReference type="InterPro" id="IPR040223">
    <property type="entry name" value="PAR_bZIP"/>
</dbReference>
<dbReference type="EnsemblMetazoa" id="SMAR014806-RA">
    <property type="protein sequence ID" value="SMAR014806-PA"/>
    <property type="gene ID" value="SMAR014806"/>
</dbReference>
<dbReference type="EMBL" id="JH432201">
    <property type="status" value="NOT_ANNOTATED_CDS"/>
    <property type="molecule type" value="Genomic_DNA"/>
</dbReference>
<dbReference type="GO" id="GO:0000981">
    <property type="term" value="F:DNA-binding transcription factor activity, RNA polymerase II-specific"/>
    <property type="evidence" value="ECO:0007669"/>
    <property type="project" value="TreeGrafter"/>
</dbReference>
<protein>
    <recommendedName>
        <fullName evidence="8">BZIP domain-containing protein</fullName>
    </recommendedName>
</protein>
<feature type="domain" description="BZIP" evidence="8">
    <location>
        <begin position="282"/>
        <end position="339"/>
    </location>
</feature>
<reference evidence="10" key="1">
    <citation type="submission" date="2011-05" db="EMBL/GenBank/DDBJ databases">
        <authorList>
            <person name="Richards S.R."/>
            <person name="Qu J."/>
            <person name="Jiang H."/>
            <person name="Jhangiani S.N."/>
            <person name="Agravi P."/>
            <person name="Goodspeed R."/>
            <person name="Gross S."/>
            <person name="Mandapat C."/>
            <person name="Jackson L."/>
            <person name="Mathew T."/>
            <person name="Pu L."/>
            <person name="Thornton R."/>
            <person name="Saada N."/>
            <person name="Wilczek-Boney K.B."/>
            <person name="Lee S."/>
            <person name="Kovar C."/>
            <person name="Wu Y."/>
            <person name="Scherer S.E."/>
            <person name="Worley K.C."/>
            <person name="Muzny D.M."/>
            <person name="Gibbs R."/>
        </authorList>
    </citation>
    <scope>NUCLEOTIDE SEQUENCE</scope>
    <source>
        <strain evidence="10">Brora</strain>
    </source>
</reference>
<name>T1JLS6_STRMM</name>
<proteinExistence type="inferred from homology"/>
<dbReference type="PROSITE" id="PS50217">
    <property type="entry name" value="BZIP"/>
    <property type="match status" value="1"/>
</dbReference>
<accession>T1JLS6</accession>
<evidence type="ECO:0000313" key="9">
    <source>
        <dbReference type="EnsemblMetazoa" id="SMAR014806-PA"/>
    </source>
</evidence>
<dbReference type="GO" id="GO:0005634">
    <property type="term" value="C:nucleus"/>
    <property type="evidence" value="ECO:0007669"/>
    <property type="project" value="UniProtKB-SubCell"/>
</dbReference>
<organism evidence="9 10">
    <name type="scientific">Strigamia maritima</name>
    <name type="common">European centipede</name>
    <name type="synonym">Geophilus maritimus</name>
    <dbReference type="NCBI Taxonomy" id="126957"/>
    <lineage>
        <taxon>Eukaryota</taxon>
        <taxon>Metazoa</taxon>
        <taxon>Ecdysozoa</taxon>
        <taxon>Arthropoda</taxon>
        <taxon>Myriapoda</taxon>
        <taxon>Chilopoda</taxon>
        <taxon>Pleurostigmophora</taxon>
        <taxon>Geophilomorpha</taxon>
        <taxon>Linotaeniidae</taxon>
        <taxon>Strigamia</taxon>
    </lineage>
</organism>
<dbReference type="STRING" id="126957.T1JLS6"/>
<dbReference type="GO" id="GO:0000978">
    <property type="term" value="F:RNA polymerase II cis-regulatory region sequence-specific DNA binding"/>
    <property type="evidence" value="ECO:0007669"/>
    <property type="project" value="TreeGrafter"/>
</dbReference>
<evidence type="ECO:0000256" key="5">
    <source>
        <dbReference type="ARBA" id="ARBA00023163"/>
    </source>
</evidence>
<feature type="region of interest" description="Disordered" evidence="7">
    <location>
        <begin position="1"/>
        <end position="92"/>
    </location>
</feature>
<dbReference type="FunFam" id="1.20.5.170:FF:000007">
    <property type="entry name" value="hepatic leukemia factor isoform X2"/>
    <property type="match status" value="1"/>
</dbReference>
<evidence type="ECO:0000256" key="4">
    <source>
        <dbReference type="ARBA" id="ARBA00023125"/>
    </source>
</evidence>
<evidence type="ECO:0000313" key="10">
    <source>
        <dbReference type="Proteomes" id="UP000014500"/>
    </source>
</evidence>
<dbReference type="Pfam" id="PF07716">
    <property type="entry name" value="bZIP_2"/>
    <property type="match status" value="1"/>
</dbReference>
<sequence length="345" mass="38872">MPVQHQPRDSTNPHWTSHTQPTQLDPTTSKKKMPNDTEPTWWTPTPTDQHQPLDFSTKTRVRIYPTQPPPPPSHSPALKFHHRPTSDHPPLPSDTTPLTMGFFRPSAHSPPSQPPQMPLFNFLDPMLVNDNFRPSGLLSGLSQLPFSFLDTRRPSTKNMRPFKAYPRDPLALPLGYCGLSSPVVPMDIQQGLLLNDDAYADFRKNVLLASSGAAGQVRDREKGSPRSPRSPKVEDEKREEEEEAVASSLSPDSSPPSSSTSCVVSGGSVKRKPRTLPDELKDDAYWERRRKNNEAAKRSRDARRAKEDEIAIRAAYLEQENLRLKVELATMKTETNRLRCLLYNS</sequence>
<evidence type="ECO:0000256" key="6">
    <source>
        <dbReference type="ARBA" id="ARBA00023242"/>
    </source>
</evidence>
<evidence type="ECO:0000256" key="7">
    <source>
        <dbReference type="SAM" id="MobiDB-lite"/>
    </source>
</evidence>
<evidence type="ECO:0000256" key="3">
    <source>
        <dbReference type="ARBA" id="ARBA00023015"/>
    </source>
</evidence>
<dbReference type="SMART" id="SM00338">
    <property type="entry name" value="BRLZ"/>
    <property type="match status" value="1"/>
</dbReference>
<keyword evidence="6" id="KW-0539">Nucleus</keyword>
<comment type="subcellular location">
    <subcellularLocation>
        <location evidence="1">Nucleus</location>
    </subcellularLocation>
</comment>
<keyword evidence="3" id="KW-0805">Transcription regulation</keyword>
<feature type="region of interest" description="Disordered" evidence="7">
    <location>
        <begin position="213"/>
        <end position="308"/>
    </location>
</feature>
<feature type="compositionally biased region" description="Polar residues" evidence="7">
    <location>
        <begin position="9"/>
        <end position="27"/>
    </location>
</feature>
<dbReference type="PhylomeDB" id="T1JLS6"/>
<dbReference type="Gene3D" id="1.20.5.170">
    <property type="match status" value="1"/>
</dbReference>
<dbReference type="InterPro" id="IPR046347">
    <property type="entry name" value="bZIP_sf"/>
</dbReference>
<dbReference type="CDD" id="cd14695">
    <property type="entry name" value="bZIP_HLF"/>
    <property type="match status" value="1"/>
</dbReference>
<evidence type="ECO:0000256" key="2">
    <source>
        <dbReference type="ARBA" id="ARBA00009208"/>
    </source>
</evidence>
<dbReference type="eggNOG" id="KOG3119">
    <property type="taxonomic scope" value="Eukaryota"/>
</dbReference>
<reference evidence="9" key="2">
    <citation type="submission" date="2015-02" db="UniProtKB">
        <authorList>
            <consortium name="EnsemblMetazoa"/>
        </authorList>
    </citation>
    <scope>IDENTIFICATION</scope>
</reference>
<keyword evidence="4" id="KW-0238">DNA-binding</keyword>
<feature type="compositionally biased region" description="Low complexity" evidence="7">
    <location>
        <begin position="247"/>
        <end position="268"/>
    </location>
</feature>
<dbReference type="InterPro" id="IPR004827">
    <property type="entry name" value="bZIP"/>
</dbReference>
<keyword evidence="5" id="KW-0804">Transcription</keyword>
<dbReference type="Proteomes" id="UP000014500">
    <property type="component" value="Unassembled WGS sequence"/>
</dbReference>
<feature type="compositionally biased region" description="Low complexity" evidence="7">
    <location>
        <begin position="36"/>
        <end position="52"/>
    </location>
</feature>
<keyword evidence="10" id="KW-1185">Reference proteome</keyword>